<dbReference type="Pfam" id="PF22998">
    <property type="entry name" value="GNAT_LYC1-like"/>
    <property type="match status" value="1"/>
</dbReference>
<dbReference type="InterPro" id="IPR053013">
    <property type="entry name" value="LAT"/>
</dbReference>
<dbReference type="VEuPathDB" id="FungiDB:PYU1_G003501"/>
<dbReference type="OMA" id="TCWILVD"/>
<dbReference type="InParanoid" id="K3WEX0"/>
<evidence type="ECO:0000259" key="1">
    <source>
        <dbReference type="Pfam" id="PF22998"/>
    </source>
</evidence>
<evidence type="ECO:0000313" key="2">
    <source>
        <dbReference type="EnsemblProtists" id="PYU1_T003511"/>
    </source>
</evidence>
<dbReference type="SUPFAM" id="SSF55729">
    <property type="entry name" value="Acyl-CoA N-acyltransferases (Nat)"/>
    <property type="match status" value="1"/>
</dbReference>
<dbReference type="PANTHER" id="PTHR34815">
    <property type="entry name" value="LYSINE ACETYLTRANSFERASE"/>
    <property type="match status" value="1"/>
</dbReference>
<dbReference type="InterPro" id="IPR016181">
    <property type="entry name" value="Acyl_CoA_acyltransferase"/>
</dbReference>
<dbReference type="AlphaFoldDB" id="K3WEX0"/>
<keyword evidence="3" id="KW-1185">Reference proteome</keyword>
<feature type="domain" description="LYC1 C-terminal" evidence="1">
    <location>
        <begin position="189"/>
        <end position="384"/>
    </location>
</feature>
<sequence>MGELAAMYRLVELTKEELKVQTKVDDFEMWGAPALTKEQYQKKEALQRATAFSQRGSIFWALVGRVQGDDSSGDASDAAVNAGKDLIYCHCESHRFDCVFRNRKGEIVHGFSHHIGSVFTLPSHRKNGLASFFLTEIAKSMAKRPNAVASVLYSDIGPTYYDKLGWRLHPSTIAELNVAAARNTAAIETGKDASTGTKLFLDQELDAFLAQDNRCIVDEMSGGQYDGKEVFAALPTRDSIEWQFCIGVHYANIRGFKDLPSQCGLKLDNDAFVVWCHNLKESTLYIVRARFPKDASRHDAVLQLLRAALVEAKAFQLDHVAIWDPPSLLFAPEIVSKLDVVKEERQDSLSSAMIFAQHRGGQASAAEGNAALPIWIANEKFAWV</sequence>
<dbReference type="EnsemblProtists" id="PYU1_T003511">
    <property type="protein sequence ID" value="PYU1_T003511"/>
    <property type="gene ID" value="PYU1_G003501"/>
</dbReference>
<evidence type="ECO:0000313" key="3">
    <source>
        <dbReference type="Proteomes" id="UP000019132"/>
    </source>
</evidence>
<name>K3WEX0_GLOUD</name>
<reference evidence="3" key="2">
    <citation type="submission" date="2010-04" db="EMBL/GenBank/DDBJ databases">
        <authorList>
            <person name="Buell R."/>
            <person name="Hamilton J."/>
            <person name="Hostetler J."/>
        </authorList>
    </citation>
    <scope>NUCLEOTIDE SEQUENCE [LARGE SCALE GENOMIC DNA]</scope>
    <source>
        <strain evidence="3">DAOM:BR144</strain>
    </source>
</reference>
<proteinExistence type="predicted"/>
<protein>
    <recommendedName>
        <fullName evidence="1">LYC1 C-terminal domain-containing protein</fullName>
    </recommendedName>
</protein>
<reference evidence="2" key="3">
    <citation type="submission" date="2015-02" db="UniProtKB">
        <authorList>
            <consortium name="EnsemblProtists"/>
        </authorList>
    </citation>
    <scope>IDENTIFICATION</scope>
    <source>
        <strain evidence="2">DAOM BR144</strain>
    </source>
</reference>
<dbReference type="PANTHER" id="PTHR34815:SF2">
    <property type="entry name" value="N-ACETYLTRANSFERASE DOMAIN-CONTAINING PROTEIN"/>
    <property type="match status" value="1"/>
</dbReference>
<dbReference type="HOGENOM" id="CLU_845888_0_0_1"/>
<dbReference type="EMBL" id="GL376603">
    <property type="status" value="NOT_ANNOTATED_CDS"/>
    <property type="molecule type" value="Genomic_DNA"/>
</dbReference>
<dbReference type="eggNOG" id="ENOG502RZ3A">
    <property type="taxonomic scope" value="Eukaryota"/>
</dbReference>
<reference evidence="3" key="1">
    <citation type="journal article" date="2010" name="Genome Biol.">
        <title>Genome sequence of the necrotrophic plant pathogen Pythium ultimum reveals original pathogenicity mechanisms and effector repertoire.</title>
        <authorList>
            <person name="Levesque C.A."/>
            <person name="Brouwer H."/>
            <person name="Cano L."/>
            <person name="Hamilton J.P."/>
            <person name="Holt C."/>
            <person name="Huitema E."/>
            <person name="Raffaele S."/>
            <person name="Robideau G.P."/>
            <person name="Thines M."/>
            <person name="Win J."/>
            <person name="Zerillo M.M."/>
            <person name="Beakes G.W."/>
            <person name="Boore J.L."/>
            <person name="Busam D."/>
            <person name="Dumas B."/>
            <person name="Ferriera S."/>
            <person name="Fuerstenberg S.I."/>
            <person name="Gachon C.M."/>
            <person name="Gaulin E."/>
            <person name="Govers F."/>
            <person name="Grenville-Briggs L."/>
            <person name="Horner N."/>
            <person name="Hostetler J."/>
            <person name="Jiang R.H."/>
            <person name="Johnson J."/>
            <person name="Krajaejun T."/>
            <person name="Lin H."/>
            <person name="Meijer H.J."/>
            <person name="Moore B."/>
            <person name="Morris P."/>
            <person name="Phuntmart V."/>
            <person name="Puiu D."/>
            <person name="Shetty J."/>
            <person name="Stajich J.E."/>
            <person name="Tripathy S."/>
            <person name="Wawra S."/>
            <person name="van West P."/>
            <person name="Whitty B.R."/>
            <person name="Coutinho P.M."/>
            <person name="Henrissat B."/>
            <person name="Martin F."/>
            <person name="Thomas P.D."/>
            <person name="Tyler B.M."/>
            <person name="De Vries R.P."/>
            <person name="Kamoun S."/>
            <person name="Yandell M."/>
            <person name="Tisserat N."/>
            <person name="Buell C.R."/>
        </authorList>
    </citation>
    <scope>NUCLEOTIDE SEQUENCE</scope>
    <source>
        <strain evidence="3">DAOM:BR144</strain>
    </source>
</reference>
<organism evidence="2 3">
    <name type="scientific">Globisporangium ultimum (strain ATCC 200006 / CBS 805.95 / DAOM BR144)</name>
    <name type="common">Pythium ultimum</name>
    <dbReference type="NCBI Taxonomy" id="431595"/>
    <lineage>
        <taxon>Eukaryota</taxon>
        <taxon>Sar</taxon>
        <taxon>Stramenopiles</taxon>
        <taxon>Oomycota</taxon>
        <taxon>Peronosporomycetes</taxon>
        <taxon>Pythiales</taxon>
        <taxon>Pythiaceae</taxon>
        <taxon>Globisporangium</taxon>
    </lineage>
</organism>
<accession>K3WEX0</accession>
<dbReference type="Proteomes" id="UP000019132">
    <property type="component" value="Unassembled WGS sequence"/>
</dbReference>
<dbReference type="STRING" id="431595.K3WEX0"/>
<dbReference type="InterPro" id="IPR055100">
    <property type="entry name" value="GNAT_LYC1-like"/>
</dbReference>
<dbReference type="Gene3D" id="3.40.630.30">
    <property type="match status" value="1"/>
</dbReference>